<dbReference type="PROSITE" id="PS50011">
    <property type="entry name" value="PROTEIN_KINASE_DOM"/>
    <property type="match status" value="1"/>
</dbReference>
<evidence type="ECO:0000259" key="7">
    <source>
        <dbReference type="PROSITE" id="PS50011"/>
    </source>
</evidence>
<dbReference type="EC" id="2.7.11.1" evidence="8"/>
<reference evidence="8 9" key="1">
    <citation type="submission" date="2024-09" db="EMBL/GenBank/DDBJ databases">
        <authorList>
            <person name="Sun Q."/>
            <person name="Mori K."/>
        </authorList>
    </citation>
    <scope>NUCLEOTIDE SEQUENCE [LARGE SCALE GENOMIC DNA]</scope>
    <source>
        <strain evidence="8 9">JCM 4414</strain>
    </source>
</reference>
<feature type="binding site" evidence="5">
    <location>
        <position position="43"/>
    </location>
    <ligand>
        <name>ATP</name>
        <dbReference type="ChEBI" id="CHEBI:30616"/>
    </ligand>
</feature>
<dbReference type="PROSITE" id="PS00107">
    <property type="entry name" value="PROTEIN_KINASE_ATP"/>
    <property type="match status" value="1"/>
</dbReference>
<feature type="compositionally biased region" description="Polar residues" evidence="6">
    <location>
        <begin position="637"/>
        <end position="648"/>
    </location>
</feature>
<feature type="compositionally biased region" description="Pro residues" evidence="6">
    <location>
        <begin position="341"/>
        <end position="351"/>
    </location>
</feature>
<dbReference type="PANTHER" id="PTHR43289:SF34">
    <property type="entry name" value="SERINE_THREONINE-PROTEIN KINASE YBDM-RELATED"/>
    <property type="match status" value="1"/>
</dbReference>
<keyword evidence="9" id="KW-1185">Reference proteome</keyword>
<gene>
    <name evidence="8" type="ORF">ACFFTP_27665</name>
</gene>
<feature type="region of interest" description="Disordered" evidence="6">
    <location>
        <begin position="493"/>
        <end position="522"/>
    </location>
</feature>
<evidence type="ECO:0000313" key="9">
    <source>
        <dbReference type="Proteomes" id="UP001589716"/>
    </source>
</evidence>
<feature type="region of interest" description="Disordered" evidence="6">
    <location>
        <begin position="626"/>
        <end position="671"/>
    </location>
</feature>
<evidence type="ECO:0000256" key="2">
    <source>
        <dbReference type="ARBA" id="ARBA00022741"/>
    </source>
</evidence>
<evidence type="ECO:0000313" key="8">
    <source>
        <dbReference type="EMBL" id="MFB9557952.1"/>
    </source>
</evidence>
<name>A0ABV5QWQ1_9ACTN</name>
<dbReference type="InterPro" id="IPR008271">
    <property type="entry name" value="Ser/Thr_kinase_AS"/>
</dbReference>
<dbReference type="RefSeq" id="WP_345484964.1">
    <property type="nucleotide sequence ID" value="NZ_BAAAWU010000001.1"/>
</dbReference>
<dbReference type="CDD" id="cd14014">
    <property type="entry name" value="STKc_PknB_like"/>
    <property type="match status" value="1"/>
</dbReference>
<evidence type="ECO:0000256" key="6">
    <source>
        <dbReference type="SAM" id="MobiDB-lite"/>
    </source>
</evidence>
<dbReference type="Proteomes" id="UP001589716">
    <property type="component" value="Unassembled WGS sequence"/>
</dbReference>
<protein>
    <submittedName>
        <fullName evidence="8">Serine/threonine-protein kinase</fullName>
        <ecNumber evidence="8">2.7.11.1</ecNumber>
    </submittedName>
</protein>
<evidence type="ECO:0000256" key="1">
    <source>
        <dbReference type="ARBA" id="ARBA00022679"/>
    </source>
</evidence>
<dbReference type="SMART" id="SM00220">
    <property type="entry name" value="S_TKc"/>
    <property type="match status" value="1"/>
</dbReference>
<keyword evidence="2 5" id="KW-0547">Nucleotide-binding</keyword>
<feature type="region of interest" description="Disordered" evidence="6">
    <location>
        <begin position="305"/>
        <end position="396"/>
    </location>
</feature>
<dbReference type="Pfam" id="PF00069">
    <property type="entry name" value="Pkinase"/>
    <property type="match status" value="1"/>
</dbReference>
<dbReference type="InterPro" id="IPR017441">
    <property type="entry name" value="Protein_kinase_ATP_BS"/>
</dbReference>
<keyword evidence="3 8" id="KW-0418">Kinase</keyword>
<dbReference type="Gene3D" id="3.30.200.20">
    <property type="entry name" value="Phosphorylase Kinase, domain 1"/>
    <property type="match status" value="1"/>
</dbReference>
<organism evidence="8 9">
    <name type="scientific">Streptomyces roseoviridis</name>
    <dbReference type="NCBI Taxonomy" id="67361"/>
    <lineage>
        <taxon>Bacteria</taxon>
        <taxon>Bacillati</taxon>
        <taxon>Actinomycetota</taxon>
        <taxon>Actinomycetes</taxon>
        <taxon>Kitasatosporales</taxon>
        <taxon>Streptomycetaceae</taxon>
        <taxon>Streptomyces</taxon>
    </lineage>
</organism>
<dbReference type="SUPFAM" id="SSF56112">
    <property type="entry name" value="Protein kinase-like (PK-like)"/>
    <property type="match status" value="1"/>
</dbReference>
<feature type="compositionally biased region" description="Pro residues" evidence="6">
    <location>
        <begin position="311"/>
        <end position="333"/>
    </location>
</feature>
<dbReference type="InterPro" id="IPR000719">
    <property type="entry name" value="Prot_kinase_dom"/>
</dbReference>
<comment type="caution">
    <text evidence="8">The sequence shown here is derived from an EMBL/GenBank/DDBJ whole genome shotgun (WGS) entry which is preliminary data.</text>
</comment>
<evidence type="ECO:0000256" key="4">
    <source>
        <dbReference type="ARBA" id="ARBA00022840"/>
    </source>
</evidence>
<proteinExistence type="predicted"/>
<accession>A0ABV5QWQ1</accession>
<dbReference type="GO" id="GO:0004674">
    <property type="term" value="F:protein serine/threonine kinase activity"/>
    <property type="evidence" value="ECO:0007669"/>
    <property type="project" value="UniProtKB-EC"/>
</dbReference>
<evidence type="ECO:0000256" key="5">
    <source>
        <dbReference type="PROSITE-ProRule" id="PRU10141"/>
    </source>
</evidence>
<dbReference type="PANTHER" id="PTHR43289">
    <property type="entry name" value="MITOGEN-ACTIVATED PROTEIN KINASE KINASE KINASE 20-RELATED"/>
    <property type="match status" value="1"/>
</dbReference>
<dbReference type="InterPro" id="IPR011009">
    <property type="entry name" value="Kinase-like_dom_sf"/>
</dbReference>
<keyword evidence="1 8" id="KW-0808">Transferase</keyword>
<keyword evidence="4 5" id="KW-0067">ATP-binding</keyword>
<sequence length="689" mass="73250">MDQLTAEDPSHIGPYRLIARLGAGGMGRVYLARSEGGRTVAVKVVQTEFAQHAEFRARFAREVTAAKRVGGAWTAAVLDADTDAETPWVATQYVPGPDLHAVVAEQHGPLPEHSVRVLANRLALALQGIHEAGLVHRDLKPSNVLVTVDGPRVIDFGIARALDGVSGDSLQTRTGMVIGSPGFMSPEQVRGLHVTAASDVFCLGSVLAYAATGRQPFGVSGIGLHAQLFRVAEEEPDLDGVPEALLGLVRECLRKDPAQRPTPEQIAARTTTEVADEWLPGALLGRLGRHAAQLLDFDPLRPHTALVPGQVPTPPAPARPVPTPRPVPAPAAPQPVQAPATPQPVQAPPGHQPVQAPAASPSELLAQAPTVGPGHDETARSHLSAQTPERRRRPAVVAGTAAVVVLVTVGGLLALRPWQGGAGEPPSPSAPKALQGSWEARLSKGDLRAEGALARLLVDATGTVQYSLLNEVRLCVWESSITASRSDAIKLGSSRLKRASPQSEAERCEDTTEDYSSSRPDGNGAFVASWNGAFEWEDDPSFYDRHNDGQTSYEPALFEKAPPATGALPEKFRGSWSGRAADGTYRFDVTMGQGAAKRDIRLVSISAVGERCTYKAEVFSQEPTRLRTTPAELADSKQPSGCSRSAPSLTFWASEDKGRRKLSSGPLRGADTPWAEAVHWVAELKEVSE</sequence>
<feature type="domain" description="Protein kinase" evidence="7">
    <location>
        <begin position="15"/>
        <end position="279"/>
    </location>
</feature>
<dbReference type="Gene3D" id="1.10.510.10">
    <property type="entry name" value="Transferase(Phosphotransferase) domain 1"/>
    <property type="match status" value="1"/>
</dbReference>
<evidence type="ECO:0000256" key="3">
    <source>
        <dbReference type="ARBA" id="ARBA00022777"/>
    </source>
</evidence>
<dbReference type="PROSITE" id="PS00108">
    <property type="entry name" value="PROTEIN_KINASE_ST"/>
    <property type="match status" value="1"/>
</dbReference>
<dbReference type="EMBL" id="JBHMCT010000019">
    <property type="protein sequence ID" value="MFB9557952.1"/>
    <property type="molecule type" value="Genomic_DNA"/>
</dbReference>